<comment type="caution">
    <text evidence="2">The sequence shown here is derived from an EMBL/GenBank/DDBJ whole genome shotgun (WGS) entry which is preliminary data.</text>
</comment>
<protein>
    <recommendedName>
        <fullName evidence="5">CARDB domain-containing protein</fullName>
    </recommendedName>
</protein>
<reference evidence="1 4" key="2">
    <citation type="submission" date="2020-07" db="EMBL/GenBank/DDBJ databases">
        <authorList>
            <person name="Feng H."/>
        </authorList>
    </citation>
    <scope>NUCLEOTIDE SEQUENCE [LARGE SCALE GENOMIC DNA]</scope>
    <source>
        <strain evidence="1">S-12</strain>
        <strain evidence="4">s-12</strain>
    </source>
</reference>
<dbReference type="RefSeq" id="WP_163241881.1">
    <property type="nucleotide sequence ID" value="NZ_CP082780.1"/>
</dbReference>
<dbReference type="EMBL" id="JACEIO010000018">
    <property type="protein sequence ID" value="MBA4537232.1"/>
    <property type="molecule type" value="Genomic_DNA"/>
</dbReference>
<reference evidence="2 3" key="1">
    <citation type="submission" date="2020-02" db="EMBL/GenBank/DDBJ databases">
        <title>Bacillus aquiflavi sp. nov., isolated from yellow water of strong flavor Chinese baijiu in Yibin region of China.</title>
        <authorList>
            <person name="Xie J."/>
        </authorList>
    </citation>
    <scope>NUCLEOTIDE SEQUENCE [LARGE SCALE GENOMIC DNA]</scope>
    <source>
        <strain evidence="2 3">3H-10</strain>
    </source>
</reference>
<accession>A0A6B3VU28</accession>
<evidence type="ECO:0000313" key="2">
    <source>
        <dbReference type="EMBL" id="NEY81489.1"/>
    </source>
</evidence>
<dbReference type="Proteomes" id="UP000472971">
    <property type="component" value="Unassembled WGS sequence"/>
</dbReference>
<dbReference type="Gene3D" id="2.60.40.10">
    <property type="entry name" value="Immunoglobulins"/>
    <property type="match status" value="1"/>
</dbReference>
<dbReference type="Proteomes" id="UP000570010">
    <property type="component" value="Unassembled WGS sequence"/>
</dbReference>
<evidence type="ECO:0000313" key="4">
    <source>
        <dbReference type="Proteomes" id="UP000570010"/>
    </source>
</evidence>
<dbReference type="AlphaFoldDB" id="A0A6B3VU28"/>
<dbReference type="InterPro" id="IPR013783">
    <property type="entry name" value="Ig-like_fold"/>
</dbReference>
<dbReference type="EMBL" id="JAAIWN010000016">
    <property type="protein sequence ID" value="NEY81489.1"/>
    <property type="molecule type" value="Genomic_DNA"/>
</dbReference>
<name>A0A6B3VU28_9BACI</name>
<evidence type="ECO:0008006" key="5">
    <source>
        <dbReference type="Google" id="ProtNLM"/>
    </source>
</evidence>
<proteinExistence type="predicted"/>
<gene>
    <name evidence="2" type="ORF">G4D64_08160</name>
    <name evidence="1" type="ORF">H1Z61_08765</name>
</gene>
<evidence type="ECO:0000313" key="1">
    <source>
        <dbReference type="EMBL" id="MBA4537232.1"/>
    </source>
</evidence>
<keyword evidence="3" id="KW-1185">Reference proteome</keyword>
<organism evidence="2 3">
    <name type="scientific">Bacillus aquiflavi</name>
    <dbReference type="NCBI Taxonomy" id="2672567"/>
    <lineage>
        <taxon>Bacteria</taxon>
        <taxon>Bacillati</taxon>
        <taxon>Bacillota</taxon>
        <taxon>Bacilli</taxon>
        <taxon>Bacillales</taxon>
        <taxon>Bacillaceae</taxon>
        <taxon>Bacillus</taxon>
    </lineage>
</organism>
<sequence>MDIKLEIQDGSPWWLSPNIWTVPGKDPTSTPDQPIVGEPCYIWARVQNKGEDAVENATVRFYWANPAVGFDRHTANYIGTANVSLNGGETRDVLCLSPWDPTFVNNGHECVVAEVSHSYLDPLPSVPQFNVPTDRHVAQRNLIVLKLARKKTYFTTNFELHNHSRLAQTYHIVTRVGSLEEIDALLSYLDQNIPKNGEGTMTQVGFVRRSCPDEDALEEAEPVVKLEVGPNANVGLSVVGMLEGEIALLHIVQKRDEIEIGGLSILVFQSN</sequence>
<evidence type="ECO:0000313" key="3">
    <source>
        <dbReference type="Proteomes" id="UP000472971"/>
    </source>
</evidence>